<organism evidence="4 5">
    <name type="scientific">Halomarina halobia</name>
    <dbReference type="NCBI Taxonomy" id="3033386"/>
    <lineage>
        <taxon>Archaea</taxon>
        <taxon>Methanobacteriati</taxon>
        <taxon>Methanobacteriota</taxon>
        <taxon>Stenosarchaea group</taxon>
        <taxon>Halobacteria</taxon>
        <taxon>Halobacteriales</taxon>
        <taxon>Natronomonadaceae</taxon>
        <taxon>Halomarina</taxon>
    </lineage>
</organism>
<dbReference type="AlphaFoldDB" id="A0ABD6AC74"/>
<evidence type="ECO:0000259" key="3">
    <source>
        <dbReference type="Pfam" id="PF23379"/>
    </source>
</evidence>
<dbReference type="EMBL" id="JBHTBF010000002">
    <property type="protein sequence ID" value="MFC7317503.1"/>
    <property type="molecule type" value="Genomic_DNA"/>
</dbReference>
<feature type="domain" description="DUF7094" evidence="2">
    <location>
        <begin position="216"/>
        <end position="326"/>
    </location>
</feature>
<gene>
    <name evidence="4" type="ORF">ACFQPE_11990</name>
</gene>
<feature type="domain" description="Fibronectin-III type-like" evidence="1">
    <location>
        <begin position="331"/>
        <end position="404"/>
    </location>
</feature>
<proteinExistence type="predicted"/>
<dbReference type="RefSeq" id="WP_276303249.1">
    <property type="nucleotide sequence ID" value="NZ_CP119992.1"/>
</dbReference>
<evidence type="ECO:0000313" key="5">
    <source>
        <dbReference type="Proteomes" id="UP001596547"/>
    </source>
</evidence>
<protein>
    <submittedName>
        <fullName evidence="4">Uncharacterized protein</fullName>
    </submittedName>
</protein>
<evidence type="ECO:0000259" key="2">
    <source>
        <dbReference type="Pfam" id="PF23375"/>
    </source>
</evidence>
<dbReference type="Proteomes" id="UP001596547">
    <property type="component" value="Unassembled WGS sequence"/>
</dbReference>
<dbReference type="InterPro" id="IPR056397">
    <property type="entry name" value="Fn3_arc"/>
</dbReference>
<dbReference type="InterPro" id="IPR055520">
    <property type="entry name" value="DUF7094"/>
</dbReference>
<evidence type="ECO:0000259" key="1">
    <source>
        <dbReference type="Pfam" id="PF23374"/>
    </source>
</evidence>
<dbReference type="GeneID" id="79315825"/>
<dbReference type="Pfam" id="PF23375">
    <property type="entry name" value="DUF7094"/>
    <property type="match status" value="1"/>
</dbReference>
<keyword evidence="5" id="KW-1185">Reference proteome</keyword>
<dbReference type="Pfam" id="PF23374">
    <property type="entry name" value="Fn3_arc"/>
    <property type="match status" value="1"/>
</dbReference>
<sequence length="419" mass="44869">MRRTVGLVLALCCVLSAGVSAVPLSASSASSSTPAAVATAPAALPVVTANNTTNYLDLNRTAVIGPNFDRADVDVGTALSADATAIGGEVRSKALDAAFRDAETRDARRALLLRYTRYVENETAELRARERRALSAFNAGERSTSRYLRTLAQLDAEAEQLDRLVGQLNVLRKRVRGAPVSERRLNAVRADLVALDGPVREHLVSVAAGRASPTRVSVETSDTGLVLSTITDRGRRPVYLREAYLGDVRRTSTGPDRYRGDDIMEIPGRVNELYPWASTRSYDGIHGMAEVYRVSLSHPHGYLTTFLDGQSDQVFREYQRKDLMFVPITRSTSNVTDELNLTVGQTHAGGPLLVRLENATGAPVNATVSVDGDPVGTTGSDGELWTLSSGRAVVGVRATAEEGTATVAVRDSRSTNGTG</sequence>
<name>A0ABD6AC74_9EURY</name>
<feature type="domain" description="DUF7096" evidence="3">
    <location>
        <begin position="1"/>
        <end position="209"/>
    </location>
</feature>
<comment type="caution">
    <text evidence="4">The sequence shown here is derived from an EMBL/GenBank/DDBJ whole genome shotgun (WGS) entry which is preliminary data.</text>
</comment>
<dbReference type="Pfam" id="PF23379">
    <property type="entry name" value="DUF7096"/>
    <property type="match status" value="1"/>
</dbReference>
<reference evidence="4 5" key="1">
    <citation type="journal article" date="2019" name="Int. J. Syst. Evol. Microbiol.">
        <title>The Global Catalogue of Microorganisms (GCM) 10K type strain sequencing project: providing services to taxonomists for standard genome sequencing and annotation.</title>
        <authorList>
            <consortium name="The Broad Institute Genomics Platform"/>
            <consortium name="The Broad Institute Genome Sequencing Center for Infectious Disease"/>
            <person name="Wu L."/>
            <person name="Ma J."/>
        </authorList>
    </citation>
    <scope>NUCLEOTIDE SEQUENCE [LARGE SCALE GENOMIC DNA]</scope>
    <source>
        <strain evidence="4 5">PSR21</strain>
    </source>
</reference>
<evidence type="ECO:0000313" key="4">
    <source>
        <dbReference type="EMBL" id="MFC7317503.1"/>
    </source>
</evidence>
<dbReference type="InterPro" id="IPR055522">
    <property type="entry name" value="DUF7096"/>
</dbReference>
<accession>A0ABD6AC74</accession>